<evidence type="ECO:0000313" key="4">
    <source>
        <dbReference type="Proteomes" id="UP000596742"/>
    </source>
</evidence>
<keyword evidence="1" id="KW-0862">Zinc</keyword>
<protein>
    <recommendedName>
        <fullName evidence="2">B box-type domain-containing protein</fullName>
    </recommendedName>
</protein>
<dbReference type="EMBL" id="UYJE01001695">
    <property type="protein sequence ID" value="VDI04369.1"/>
    <property type="molecule type" value="Genomic_DNA"/>
</dbReference>
<feature type="domain" description="B box-type" evidence="2">
    <location>
        <begin position="5"/>
        <end position="55"/>
    </location>
</feature>
<dbReference type="PANTHER" id="PTHR25462">
    <property type="entry name" value="BONUS, ISOFORM C-RELATED"/>
    <property type="match status" value="1"/>
</dbReference>
<evidence type="ECO:0000313" key="3">
    <source>
        <dbReference type="EMBL" id="VDI04369.1"/>
    </source>
</evidence>
<dbReference type="InterPro" id="IPR047153">
    <property type="entry name" value="TRIM45/56/19-like"/>
</dbReference>
<comment type="caution">
    <text evidence="3">The sequence shown here is derived from an EMBL/GenBank/DDBJ whole genome shotgun (WGS) entry which is preliminary data.</text>
</comment>
<sequence length="549" mass="61753">MASKLPNMFCGTCSRRSKSTKAVKYCTDCEDSMCSDCVDFHGSIKTFNTHHVIDINVIEGKPLVVNKSCKVHPDMVLEYFCTDHDTMCCRSCMASDHRSCEKLMPIEVFAKGVKDSAMFEEMAKDITTLNSAVKELEEKKKKSIVSLKDSKLTVKQDVKNFKTRLLKRIEDIEAALMSEIDKLHTDISNEANDNLDKICNQKQKIQNITEQFKSVSKHGSESQIFMLINNVKEELNCSAIDFQELMSAQKDVSLSFKEFDSQAIMKSFGSVEIKEAFPNINYKPFKLHQAQFLKHQRKLPTKFELDVKFKVADSYHVGIGVTKDNRLFLCNWNGSTLFVISDKGKQLATVQMDGEQWGIAMEEDKNTAWVTLPDKKSVQTVDIAAMKKGQLIKVPTECYGIAIIDDQLAVGGYGKIYIISKTGDLKKTLDVGERTVHSLSVGPKNQLYFAQDEKSKLKYIGLDGTVTSVSAEDTHNVIGVLSDRIGNAYFLEYRASNIKLFSFEDKSIKTILTSKDGLTDPRGFAFSKDWSKLFVSNYNAGEILAFSCK</sequence>
<keyword evidence="1" id="KW-0479">Metal-binding</keyword>
<dbReference type="GO" id="GO:0008270">
    <property type="term" value="F:zinc ion binding"/>
    <property type="evidence" value="ECO:0007669"/>
    <property type="project" value="UniProtKB-KW"/>
</dbReference>
<dbReference type="Gene3D" id="2.130.10.10">
    <property type="entry name" value="YVTN repeat-like/Quinoprotein amine dehydrogenase"/>
    <property type="match status" value="1"/>
</dbReference>
<dbReference type="Gene3D" id="3.30.160.60">
    <property type="entry name" value="Classic Zinc Finger"/>
    <property type="match status" value="1"/>
</dbReference>
<evidence type="ECO:0000256" key="1">
    <source>
        <dbReference type="PROSITE-ProRule" id="PRU00024"/>
    </source>
</evidence>
<dbReference type="InterPro" id="IPR015943">
    <property type="entry name" value="WD40/YVTN_repeat-like_dom_sf"/>
</dbReference>
<name>A0A8B6CGI5_MYTGA</name>
<keyword evidence="4" id="KW-1185">Reference proteome</keyword>
<dbReference type="OrthoDB" id="6119044at2759"/>
<dbReference type="InterPro" id="IPR000315">
    <property type="entry name" value="Znf_B-box"/>
</dbReference>
<dbReference type="AlphaFoldDB" id="A0A8B6CGI5"/>
<organism evidence="3 4">
    <name type="scientific">Mytilus galloprovincialis</name>
    <name type="common">Mediterranean mussel</name>
    <dbReference type="NCBI Taxonomy" id="29158"/>
    <lineage>
        <taxon>Eukaryota</taxon>
        <taxon>Metazoa</taxon>
        <taxon>Spiralia</taxon>
        <taxon>Lophotrochozoa</taxon>
        <taxon>Mollusca</taxon>
        <taxon>Bivalvia</taxon>
        <taxon>Autobranchia</taxon>
        <taxon>Pteriomorphia</taxon>
        <taxon>Mytilida</taxon>
        <taxon>Mytiloidea</taxon>
        <taxon>Mytilidae</taxon>
        <taxon>Mytilinae</taxon>
        <taxon>Mytilus</taxon>
    </lineage>
</organism>
<evidence type="ECO:0000259" key="2">
    <source>
        <dbReference type="PROSITE" id="PS50119"/>
    </source>
</evidence>
<gene>
    <name evidence="3" type="ORF">MGAL_10B004766</name>
</gene>
<dbReference type="Proteomes" id="UP000596742">
    <property type="component" value="Unassembled WGS sequence"/>
</dbReference>
<accession>A0A8B6CGI5</accession>
<dbReference type="CDD" id="cd19757">
    <property type="entry name" value="Bbox1"/>
    <property type="match status" value="1"/>
</dbReference>
<reference evidence="3" key="1">
    <citation type="submission" date="2018-11" db="EMBL/GenBank/DDBJ databases">
        <authorList>
            <person name="Alioto T."/>
            <person name="Alioto T."/>
        </authorList>
    </citation>
    <scope>NUCLEOTIDE SEQUENCE</scope>
</reference>
<dbReference type="SUPFAM" id="SSF75011">
    <property type="entry name" value="3-carboxy-cis,cis-mucoante lactonizing enzyme"/>
    <property type="match status" value="1"/>
</dbReference>
<feature type="domain" description="B box-type" evidence="2">
    <location>
        <begin position="69"/>
        <end position="106"/>
    </location>
</feature>
<dbReference type="PROSITE" id="PS50119">
    <property type="entry name" value="ZF_BBOX"/>
    <property type="match status" value="2"/>
</dbReference>
<dbReference type="PANTHER" id="PTHR25462:SF296">
    <property type="entry name" value="MEIOTIC P26, ISOFORM F"/>
    <property type="match status" value="1"/>
</dbReference>
<proteinExistence type="predicted"/>
<dbReference type="SUPFAM" id="SSF57845">
    <property type="entry name" value="B-box zinc-binding domain"/>
    <property type="match status" value="1"/>
</dbReference>
<keyword evidence="1" id="KW-0863">Zinc-finger</keyword>